<feature type="non-terminal residue" evidence="1">
    <location>
        <position position="1"/>
    </location>
</feature>
<organism evidence="1 2">
    <name type="scientific">Parasponia andersonii</name>
    <name type="common">Sponia andersonii</name>
    <dbReference type="NCBI Taxonomy" id="3476"/>
    <lineage>
        <taxon>Eukaryota</taxon>
        <taxon>Viridiplantae</taxon>
        <taxon>Streptophyta</taxon>
        <taxon>Embryophyta</taxon>
        <taxon>Tracheophyta</taxon>
        <taxon>Spermatophyta</taxon>
        <taxon>Magnoliopsida</taxon>
        <taxon>eudicotyledons</taxon>
        <taxon>Gunneridae</taxon>
        <taxon>Pentapetalae</taxon>
        <taxon>rosids</taxon>
        <taxon>fabids</taxon>
        <taxon>Rosales</taxon>
        <taxon>Cannabaceae</taxon>
        <taxon>Parasponia</taxon>
    </lineage>
</organism>
<evidence type="ECO:0000313" key="1">
    <source>
        <dbReference type="EMBL" id="PON43779.1"/>
    </source>
</evidence>
<gene>
    <name evidence="1" type="ORF">PanWU01x14_271460</name>
</gene>
<dbReference type="Proteomes" id="UP000237105">
    <property type="component" value="Unassembled WGS sequence"/>
</dbReference>
<dbReference type="AlphaFoldDB" id="A0A2P5B4S6"/>
<accession>A0A2P5B4S6</accession>
<protein>
    <submittedName>
        <fullName evidence="1">Uncharacterized protein</fullName>
    </submittedName>
</protein>
<name>A0A2P5B4S6_PARAD</name>
<evidence type="ECO:0000313" key="2">
    <source>
        <dbReference type="Proteomes" id="UP000237105"/>
    </source>
</evidence>
<proteinExistence type="predicted"/>
<keyword evidence="2" id="KW-1185">Reference proteome</keyword>
<comment type="caution">
    <text evidence="1">The sequence shown here is derived from an EMBL/GenBank/DDBJ whole genome shotgun (WGS) entry which is preliminary data.</text>
</comment>
<dbReference type="EMBL" id="JXTB01000364">
    <property type="protein sequence ID" value="PON43779.1"/>
    <property type="molecule type" value="Genomic_DNA"/>
</dbReference>
<sequence>TLYTNRNDYPIKFFFDLSSEIQWLHVLEYLKKIRILLLFKNGWNLNIRHVI</sequence>
<reference evidence="2" key="1">
    <citation type="submission" date="2016-06" db="EMBL/GenBank/DDBJ databases">
        <title>Parallel loss of symbiosis genes in relatives of nitrogen-fixing non-legume Parasponia.</title>
        <authorList>
            <person name="Van Velzen R."/>
            <person name="Holmer R."/>
            <person name="Bu F."/>
            <person name="Rutten L."/>
            <person name="Van Zeijl A."/>
            <person name="Liu W."/>
            <person name="Santuari L."/>
            <person name="Cao Q."/>
            <person name="Sharma T."/>
            <person name="Shen D."/>
            <person name="Roswanjaya Y."/>
            <person name="Wardhani T."/>
            <person name="Kalhor M.S."/>
            <person name="Jansen J."/>
            <person name="Van den Hoogen J."/>
            <person name="Gungor B."/>
            <person name="Hartog M."/>
            <person name="Hontelez J."/>
            <person name="Verver J."/>
            <person name="Yang W.-C."/>
            <person name="Schijlen E."/>
            <person name="Repin R."/>
            <person name="Schilthuizen M."/>
            <person name="Schranz E."/>
            <person name="Heidstra R."/>
            <person name="Miyata K."/>
            <person name="Fedorova E."/>
            <person name="Kohlen W."/>
            <person name="Bisseling T."/>
            <person name="Smit S."/>
            <person name="Geurts R."/>
        </authorList>
    </citation>
    <scope>NUCLEOTIDE SEQUENCE [LARGE SCALE GENOMIC DNA]</scope>
    <source>
        <strain evidence="2">cv. WU1-14</strain>
    </source>
</reference>